<dbReference type="EMBL" id="JABFTP020000165">
    <property type="protein sequence ID" value="KAL3285113.1"/>
    <property type="molecule type" value="Genomic_DNA"/>
</dbReference>
<sequence length="82" mass="9701">MRGYKLNSEEQCSSSSYLKDFERESTYYEILVCLEITVDGEEDDNEFKIIKLPGKKTMMKKKKVKPMNIIYFSNVKNLTPYE</sequence>
<organism evidence="1 2">
    <name type="scientific">Cryptolaemus montrouzieri</name>
    <dbReference type="NCBI Taxonomy" id="559131"/>
    <lineage>
        <taxon>Eukaryota</taxon>
        <taxon>Metazoa</taxon>
        <taxon>Ecdysozoa</taxon>
        <taxon>Arthropoda</taxon>
        <taxon>Hexapoda</taxon>
        <taxon>Insecta</taxon>
        <taxon>Pterygota</taxon>
        <taxon>Neoptera</taxon>
        <taxon>Endopterygota</taxon>
        <taxon>Coleoptera</taxon>
        <taxon>Polyphaga</taxon>
        <taxon>Cucujiformia</taxon>
        <taxon>Coccinelloidea</taxon>
        <taxon>Coccinellidae</taxon>
        <taxon>Scymninae</taxon>
        <taxon>Scymnini</taxon>
        <taxon>Cryptolaemus</taxon>
    </lineage>
</organism>
<evidence type="ECO:0000313" key="2">
    <source>
        <dbReference type="Proteomes" id="UP001516400"/>
    </source>
</evidence>
<protein>
    <submittedName>
        <fullName evidence="1">Uncharacterized protein</fullName>
    </submittedName>
</protein>
<dbReference type="AlphaFoldDB" id="A0ABD2P311"/>
<comment type="caution">
    <text evidence="1">The sequence shown here is derived from an EMBL/GenBank/DDBJ whole genome shotgun (WGS) entry which is preliminary data.</text>
</comment>
<reference evidence="1 2" key="1">
    <citation type="journal article" date="2021" name="BMC Biol.">
        <title>Horizontally acquired antibacterial genes associated with adaptive radiation of ladybird beetles.</title>
        <authorList>
            <person name="Li H.S."/>
            <person name="Tang X.F."/>
            <person name="Huang Y.H."/>
            <person name="Xu Z.Y."/>
            <person name="Chen M.L."/>
            <person name="Du X.Y."/>
            <person name="Qiu B.Y."/>
            <person name="Chen P.T."/>
            <person name="Zhang W."/>
            <person name="Slipinski A."/>
            <person name="Escalona H.E."/>
            <person name="Waterhouse R.M."/>
            <person name="Zwick A."/>
            <person name="Pang H."/>
        </authorList>
    </citation>
    <scope>NUCLEOTIDE SEQUENCE [LARGE SCALE GENOMIC DNA]</scope>
    <source>
        <strain evidence="1">SYSU2018</strain>
    </source>
</reference>
<dbReference type="Proteomes" id="UP001516400">
    <property type="component" value="Unassembled WGS sequence"/>
</dbReference>
<name>A0ABD2P311_9CUCU</name>
<keyword evidence="2" id="KW-1185">Reference proteome</keyword>
<proteinExistence type="predicted"/>
<evidence type="ECO:0000313" key="1">
    <source>
        <dbReference type="EMBL" id="KAL3285113.1"/>
    </source>
</evidence>
<gene>
    <name evidence="1" type="ORF">HHI36_019237</name>
</gene>
<accession>A0ABD2P311</accession>